<comment type="caution">
    <text evidence="1">The sequence shown here is derived from an EMBL/GenBank/DDBJ whole genome shotgun (WGS) entry which is preliminary data.</text>
</comment>
<name>A0A7W5DTX2_9BACT</name>
<reference evidence="1 2" key="1">
    <citation type="submission" date="2020-08" db="EMBL/GenBank/DDBJ databases">
        <title>Genomic Encyclopedia of Type Strains, Phase III (KMG-III): the genomes of soil and plant-associated and newly described type strains.</title>
        <authorList>
            <person name="Whitman W."/>
        </authorList>
    </citation>
    <scope>NUCLEOTIDE SEQUENCE [LARGE SCALE GENOMIC DNA]</scope>
    <source>
        <strain evidence="1 2">CECT 8075</strain>
    </source>
</reference>
<evidence type="ECO:0000313" key="2">
    <source>
        <dbReference type="Proteomes" id="UP000536179"/>
    </source>
</evidence>
<accession>A0A7W5DTX2</accession>
<evidence type="ECO:0000313" key="1">
    <source>
        <dbReference type="EMBL" id="MBB3204481.1"/>
    </source>
</evidence>
<dbReference type="Proteomes" id="UP000536179">
    <property type="component" value="Unassembled WGS sequence"/>
</dbReference>
<protein>
    <submittedName>
        <fullName evidence="1">Uncharacterized protein</fullName>
    </submittedName>
</protein>
<keyword evidence="2" id="KW-1185">Reference proteome</keyword>
<sequence length="82" mass="9155">MGSVRREPRVHTHCGSVRLATRPIIAQPTTRLSRSFRQKVTVIRATRTQLNHMKNRPLDNPCIAAHGDVNPAKEPCFVAKSA</sequence>
<organism evidence="1 2">
    <name type="scientific">Aporhodopirellula rubra</name>
    <dbReference type="NCBI Taxonomy" id="980271"/>
    <lineage>
        <taxon>Bacteria</taxon>
        <taxon>Pseudomonadati</taxon>
        <taxon>Planctomycetota</taxon>
        <taxon>Planctomycetia</taxon>
        <taxon>Pirellulales</taxon>
        <taxon>Pirellulaceae</taxon>
        <taxon>Aporhodopirellula</taxon>
    </lineage>
</organism>
<proteinExistence type="predicted"/>
<dbReference type="EMBL" id="JACHXU010000001">
    <property type="protein sequence ID" value="MBB3204481.1"/>
    <property type="molecule type" value="Genomic_DNA"/>
</dbReference>
<gene>
    <name evidence="1" type="ORF">FHS27_000245</name>
</gene>
<dbReference type="AlphaFoldDB" id="A0A7W5DTX2"/>